<dbReference type="Proteomes" id="UP001345219">
    <property type="component" value="Chromosome 16"/>
</dbReference>
<evidence type="ECO:0000256" key="2">
    <source>
        <dbReference type="ARBA" id="ARBA00022473"/>
    </source>
</evidence>
<accession>A0AAN7PRF4</accession>
<dbReference type="PANTHER" id="PTHR31374">
    <property type="entry name" value="AUXIN-INDUCED PROTEIN-LIKE-RELATED"/>
    <property type="match status" value="1"/>
</dbReference>
<keyword evidence="5" id="KW-1185">Reference proteome</keyword>
<keyword evidence="2" id="KW-0217">Developmental protein</keyword>
<dbReference type="Pfam" id="PF02519">
    <property type="entry name" value="Auxin_inducible"/>
    <property type="match status" value="1"/>
</dbReference>
<reference evidence="4 5" key="1">
    <citation type="journal article" date="2023" name="Hortic Res">
        <title>Pangenome of water caltrop reveals structural variations and asymmetric subgenome divergence after allopolyploidization.</title>
        <authorList>
            <person name="Zhang X."/>
            <person name="Chen Y."/>
            <person name="Wang L."/>
            <person name="Yuan Y."/>
            <person name="Fang M."/>
            <person name="Shi L."/>
            <person name="Lu R."/>
            <person name="Comes H.P."/>
            <person name="Ma Y."/>
            <person name="Chen Y."/>
            <person name="Huang G."/>
            <person name="Zhou Y."/>
            <person name="Zheng Z."/>
            <person name="Qiu Y."/>
        </authorList>
    </citation>
    <scope>NUCLEOTIDE SEQUENCE [LARGE SCALE GENOMIC DNA]</scope>
    <source>
        <tissue evidence="4">Roots</tissue>
    </source>
</reference>
<comment type="caution">
    <text evidence="4">The sequence shown here is derived from an EMBL/GenBank/DDBJ whole genome shotgun (WGS) entry which is preliminary data.</text>
</comment>
<organism evidence="4 5">
    <name type="scientific">Trapa incisa</name>
    <dbReference type="NCBI Taxonomy" id="236973"/>
    <lineage>
        <taxon>Eukaryota</taxon>
        <taxon>Viridiplantae</taxon>
        <taxon>Streptophyta</taxon>
        <taxon>Embryophyta</taxon>
        <taxon>Tracheophyta</taxon>
        <taxon>Spermatophyta</taxon>
        <taxon>Magnoliopsida</taxon>
        <taxon>eudicotyledons</taxon>
        <taxon>Gunneridae</taxon>
        <taxon>Pentapetalae</taxon>
        <taxon>rosids</taxon>
        <taxon>malvids</taxon>
        <taxon>Myrtales</taxon>
        <taxon>Lythraceae</taxon>
        <taxon>Trapa</taxon>
    </lineage>
</organism>
<comment type="similarity">
    <text evidence="1">Belongs to the ARG7 family.</text>
</comment>
<evidence type="ECO:0000313" key="4">
    <source>
        <dbReference type="EMBL" id="KAK4753092.1"/>
    </source>
</evidence>
<keyword evidence="3" id="KW-0341">Growth regulation</keyword>
<dbReference type="PANTHER" id="PTHR31374:SF216">
    <property type="entry name" value="SAUR-LIKE AUXIN-RESPONSIVE PROTEIN FAMILY"/>
    <property type="match status" value="1"/>
</dbReference>
<dbReference type="AlphaFoldDB" id="A0AAN7PRF4"/>
<sequence>MRSIVKKMWCCGAKGFRPPSPGYHHEVPEGHVRVCVGKVDDDILCVFEMEANYLNHPLFESLLRLSEEELGFSYSGALRIACEIDLFRYVVHLLETSNPLAHYMELSDIVSRFSGSRKDASIRSGRRVSSEVYSATTTFGQLLTEH</sequence>
<evidence type="ECO:0000313" key="5">
    <source>
        <dbReference type="Proteomes" id="UP001345219"/>
    </source>
</evidence>
<evidence type="ECO:0000256" key="1">
    <source>
        <dbReference type="ARBA" id="ARBA00006974"/>
    </source>
</evidence>
<proteinExistence type="inferred from homology"/>
<gene>
    <name evidence="4" type="ORF">SAY87_021890</name>
</gene>
<dbReference type="EMBL" id="JAXIOK010000016">
    <property type="protein sequence ID" value="KAK4753092.1"/>
    <property type="molecule type" value="Genomic_DNA"/>
</dbReference>
<protein>
    <submittedName>
        <fullName evidence="4">Uncharacterized protein</fullName>
    </submittedName>
</protein>
<name>A0AAN7PRF4_9MYRT</name>
<dbReference type="GO" id="GO:0009733">
    <property type="term" value="P:response to auxin"/>
    <property type="evidence" value="ECO:0007669"/>
    <property type="project" value="InterPro"/>
</dbReference>
<evidence type="ECO:0000256" key="3">
    <source>
        <dbReference type="ARBA" id="ARBA00022604"/>
    </source>
</evidence>
<dbReference type="InterPro" id="IPR003676">
    <property type="entry name" value="SAUR_fam"/>
</dbReference>